<dbReference type="RefSeq" id="WP_210656890.1">
    <property type="nucleotide sequence ID" value="NZ_JAGKSP010000002.1"/>
</dbReference>
<reference evidence="4 5" key="1">
    <citation type="submission" date="2021-04" db="EMBL/GenBank/DDBJ databases">
        <title>Paenibacillus sp. DLE-14 whole genome sequence.</title>
        <authorList>
            <person name="Ham Y.J."/>
        </authorList>
    </citation>
    <scope>NUCLEOTIDE SEQUENCE [LARGE SCALE GENOMIC DNA]</scope>
    <source>
        <strain evidence="4 5">DLE-14</strain>
    </source>
</reference>
<dbReference type="Proteomes" id="UP000673394">
    <property type="component" value="Unassembled WGS sequence"/>
</dbReference>
<keyword evidence="1" id="KW-0378">Hydrolase</keyword>
<dbReference type="Pfam" id="PF00782">
    <property type="entry name" value="DSPc"/>
    <property type="match status" value="1"/>
</dbReference>
<evidence type="ECO:0000256" key="1">
    <source>
        <dbReference type="ARBA" id="ARBA00022801"/>
    </source>
</evidence>
<dbReference type="SMART" id="SM00195">
    <property type="entry name" value="DSPc"/>
    <property type="match status" value="1"/>
</dbReference>
<dbReference type="PROSITE" id="PS50056">
    <property type="entry name" value="TYR_PHOSPHATASE_2"/>
    <property type="match status" value="1"/>
</dbReference>
<dbReference type="InterPro" id="IPR029021">
    <property type="entry name" value="Prot-tyrosine_phosphatase-like"/>
</dbReference>
<dbReference type="InterPro" id="IPR016130">
    <property type="entry name" value="Tyr_Pase_AS"/>
</dbReference>
<gene>
    <name evidence="4" type="ORF">I8J30_07665</name>
</gene>
<sequence length="147" mass="16132">MSQEKNYHTLHDNMIFMGGAADVESMVKNEGVEVIVDLRAEATEYAYPEADVTWIQVPLEDNTEDLEEELFEEAINHVLEAYKSGKKVGFHCGGGKSRTGTVAAGILIALGESNTVNEAEQKAKSIRSIINIKPPQLAALKKIFPNN</sequence>
<comment type="caution">
    <text evidence="4">The sequence shown here is derived from an EMBL/GenBank/DDBJ whole genome shotgun (WGS) entry which is preliminary data.</text>
</comment>
<dbReference type="InterPro" id="IPR000387">
    <property type="entry name" value="Tyr_Pase_dom"/>
</dbReference>
<organism evidence="4 5">
    <name type="scientific">Paenibacillus lignilyticus</name>
    <dbReference type="NCBI Taxonomy" id="1172615"/>
    <lineage>
        <taxon>Bacteria</taxon>
        <taxon>Bacillati</taxon>
        <taxon>Bacillota</taxon>
        <taxon>Bacilli</taxon>
        <taxon>Bacillales</taxon>
        <taxon>Paenibacillaceae</taxon>
        <taxon>Paenibacillus</taxon>
    </lineage>
</organism>
<dbReference type="Gene3D" id="3.90.190.10">
    <property type="entry name" value="Protein tyrosine phosphatase superfamily"/>
    <property type="match status" value="1"/>
</dbReference>
<dbReference type="InterPro" id="IPR000340">
    <property type="entry name" value="Dual-sp_phosphatase_cat-dom"/>
</dbReference>
<evidence type="ECO:0000313" key="4">
    <source>
        <dbReference type="EMBL" id="MBP3962582.1"/>
    </source>
</evidence>
<name>A0ABS5C9A4_9BACL</name>
<evidence type="ECO:0000313" key="5">
    <source>
        <dbReference type="Proteomes" id="UP000673394"/>
    </source>
</evidence>
<evidence type="ECO:0000256" key="2">
    <source>
        <dbReference type="ARBA" id="ARBA00022912"/>
    </source>
</evidence>
<evidence type="ECO:0000259" key="3">
    <source>
        <dbReference type="PROSITE" id="PS50056"/>
    </source>
</evidence>
<protein>
    <submittedName>
        <fullName evidence="4">Dual specificity protein phosphatase family protein</fullName>
    </submittedName>
</protein>
<dbReference type="SUPFAM" id="SSF52799">
    <property type="entry name" value="(Phosphotyrosine protein) phosphatases II"/>
    <property type="match status" value="1"/>
</dbReference>
<dbReference type="InterPro" id="IPR020422">
    <property type="entry name" value="TYR_PHOSPHATASE_DUAL_dom"/>
</dbReference>
<proteinExistence type="predicted"/>
<accession>A0ABS5C9A4</accession>
<keyword evidence="2" id="KW-0904">Protein phosphatase</keyword>
<dbReference type="PROSITE" id="PS00383">
    <property type="entry name" value="TYR_PHOSPHATASE_1"/>
    <property type="match status" value="1"/>
</dbReference>
<keyword evidence="5" id="KW-1185">Reference proteome</keyword>
<feature type="domain" description="Tyrosine specific protein phosphatases" evidence="3">
    <location>
        <begin position="69"/>
        <end position="138"/>
    </location>
</feature>
<dbReference type="EMBL" id="JAGKSP010000002">
    <property type="protein sequence ID" value="MBP3962582.1"/>
    <property type="molecule type" value="Genomic_DNA"/>
</dbReference>